<evidence type="ECO:0000313" key="1">
    <source>
        <dbReference type="EMBL" id="PIZ15772.1"/>
    </source>
</evidence>
<reference evidence="2" key="1">
    <citation type="submission" date="2017-09" db="EMBL/GenBank/DDBJ databases">
        <title>Depth-based differentiation of microbial function through sediment-hosted aquifers and enrichment of novel symbionts in the deep terrestrial subsurface.</title>
        <authorList>
            <person name="Probst A.J."/>
            <person name="Ladd B."/>
            <person name="Jarett J.K."/>
            <person name="Geller-Mcgrath D.E."/>
            <person name="Sieber C.M.K."/>
            <person name="Emerson J.B."/>
            <person name="Anantharaman K."/>
            <person name="Thomas B.C."/>
            <person name="Malmstrom R."/>
            <person name="Stieglmeier M."/>
            <person name="Klingl A."/>
            <person name="Woyke T."/>
            <person name="Ryan C.M."/>
            <person name="Banfield J.F."/>
        </authorList>
    </citation>
    <scope>NUCLEOTIDE SEQUENCE [LARGE SCALE GENOMIC DNA]</scope>
</reference>
<evidence type="ECO:0008006" key="3">
    <source>
        <dbReference type="Google" id="ProtNLM"/>
    </source>
</evidence>
<dbReference type="NCBIfam" id="TIGR04183">
    <property type="entry name" value="Por_Secre_tail"/>
    <property type="match status" value="1"/>
</dbReference>
<name>A0A2M7S8B8_9BACT</name>
<dbReference type="Gene3D" id="2.60.40.4070">
    <property type="match status" value="1"/>
</dbReference>
<dbReference type="Proteomes" id="UP000229307">
    <property type="component" value="Unassembled WGS sequence"/>
</dbReference>
<gene>
    <name evidence="1" type="ORF">COY52_08810</name>
</gene>
<protein>
    <recommendedName>
        <fullName evidence="3">FlgD Ig-like domain-containing protein</fullName>
    </recommendedName>
</protein>
<organism evidence="1 2">
    <name type="scientific">Candidatus Desantisbacteria bacterium CG_4_10_14_0_8_um_filter_48_22</name>
    <dbReference type="NCBI Taxonomy" id="1974543"/>
    <lineage>
        <taxon>Bacteria</taxon>
        <taxon>Candidatus Desantisiibacteriota</taxon>
    </lineage>
</organism>
<accession>A0A2M7S8B8</accession>
<dbReference type="AlphaFoldDB" id="A0A2M7S8B8"/>
<feature type="non-terminal residue" evidence="1">
    <location>
        <position position="1"/>
    </location>
</feature>
<dbReference type="InterPro" id="IPR026444">
    <property type="entry name" value="Secre_tail"/>
</dbReference>
<comment type="caution">
    <text evidence="1">The sequence shown here is derived from an EMBL/GenBank/DDBJ whole genome shotgun (WGS) entry which is preliminary data.</text>
</comment>
<dbReference type="EMBL" id="PFMR01000232">
    <property type="protein sequence ID" value="PIZ15772.1"/>
    <property type="molecule type" value="Genomic_DNA"/>
</dbReference>
<evidence type="ECO:0000313" key="2">
    <source>
        <dbReference type="Proteomes" id="UP000229307"/>
    </source>
</evidence>
<proteinExistence type="predicted"/>
<sequence length="208" mass="22425">ITATRTGILPPTAGGLGAIVGIFDFIPYRISDGAQVGFNASPETLVIALHYAAPGGLLENTGISLADAAKYISIAYWNGIQWTRINGTVDAANQNITAIVTHLSRFAITATDVTSFRVLAAEPNPFTPLNPPYDKVTVSFANPNKYEVIFSIYDLTGTLFFTKTYTAGEIKIEWDGKDRNGNVGEDGIYIYQLQCGTQSYTGTMILAK</sequence>